<dbReference type="GO" id="GO:0009401">
    <property type="term" value="P:phosphoenolpyruvate-dependent sugar phosphotransferase system"/>
    <property type="evidence" value="ECO:0007669"/>
    <property type="project" value="InterPro"/>
</dbReference>
<dbReference type="InterPro" id="IPR003352">
    <property type="entry name" value="PTS_EIIC"/>
</dbReference>
<evidence type="ECO:0000256" key="8">
    <source>
        <dbReference type="SAM" id="Phobius"/>
    </source>
</evidence>
<comment type="subcellular location">
    <subcellularLocation>
        <location evidence="1">Cell membrane</location>
        <topology evidence="1">Multi-pass membrane protein</topology>
    </subcellularLocation>
</comment>
<feature type="transmembrane region" description="Helical" evidence="8">
    <location>
        <begin position="312"/>
        <end position="334"/>
    </location>
</feature>
<dbReference type="AlphaFoldDB" id="A0A1M5WLL0"/>
<dbReference type="Pfam" id="PF13303">
    <property type="entry name" value="PTS_EIIC_2"/>
    <property type="match status" value="1"/>
</dbReference>
<keyword evidence="5 8" id="KW-0812">Transmembrane</keyword>
<dbReference type="GO" id="GO:0005886">
    <property type="term" value="C:plasma membrane"/>
    <property type="evidence" value="ECO:0007669"/>
    <property type="project" value="UniProtKB-SubCell"/>
</dbReference>
<feature type="transmembrane region" description="Helical" evidence="8">
    <location>
        <begin position="49"/>
        <end position="71"/>
    </location>
</feature>
<accession>A0A1M5WLL0</accession>
<evidence type="ECO:0000259" key="9">
    <source>
        <dbReference type="Pfam" id="PF13303"/>
    </source>
</evidence>
<dbReference type="GO" id="GO:0008982">
    <property type="term" value="F:protein-N(PI)-phosphohistidine-sugar phosphotransferase activity"/>
    <property type="evidence" value="ECO:0007669"/>
    <property type="project" value="InterPro"/>
</dbReference>
<reference evidence="11" key="1">
    <citation type="submission" date="2016-11" db="EMBL/GenBank/DDBJ databases">
        <authorList>
            <person name="Varghese N."/>
            <person name="Submissions S."/>
        </authorList>
    </citation>
    <scope>NUCLEOTIDE SEQUENCE [LARGE SCALE GENOMIC DNA]</scope>
    <source>
        <strain evidence="11">CGMCC 1.6496</strain>
    </source>
</reference>
<evidence type="ECO:0000313" key="10">
    <source>
        <dbReference type="EMBL" id="SHH88302.1"/>
    </source>
</evidence>
<organism evidence="10 11">
    <name type="scientific">Virgibacillus chiguensis</name>
    <dbReference type="NCBI Taxonomy" id="411959"/>
    <lineage>
        <taxon>Bacteria</taxon>
        <taxon>Bacillati</taxon>
        <taxon>Bacillota</taxon>
        <taxon>Bacilli</taxon>
        <taxon>Bacillales</taxon>
        <taxon>Bacillaceae</taxon>
        <taxon>Virgibacillus</taxon>
    </lineage>
</organism>
<keyword evidence="3" id="KW-1003">Cell membrane</keyword>
<evidence type="ECO:0000256" key="2">
    <source>
        <dbReference type="ARBA" id="ARBA00022448"/>
    </source>
</evidence>
<proteinExistence type="predicted"/>
<keyword evidence="7 8" id="KW-0472">Membrane</keyword>
<dbReference type="RefSeq" id="WP_073011977.1">
    <property type="nucleotide sequence ID" value="NZ_FQXD01000017.1"/>
</dbReference>
<keyword evidence="2" id="KW-0813">Transport</keyword>
<evidence type="ECO:0000256" key="7">
    <source>
        <dbReference type="ARBA" id="ARBA00023136"/>
    </source>
</evidence>
<evidence type="ECO:0000256" key="1">
    <source>
        <dbReference type="ARBA" id="ARBA00004651"/>
    </source>
</evidence>
<protein>
    <recommendedName>
        <fullName evidence="9">Phosphotransferase system EIIC domain-containing protein</fullName>
    </recommendedName>
</protein>
<sequence>MGTETMTAKKFSMNVLNGLAIGTVLALIPGALLGELFKALLPIFPQGQFVLDVTSMSNSILGLIVGVLIGYQFKFTPIQSASLGLAVMVGGGAVDFSGDALTMAGTGDVINMMFTGAIGAGIIQLLGSRLKSYSIILIPPILLIVGGGLGYALLPYVGHITTLIGHFVSQLLTLQPIIMSVLLAILFSILITTPITTVGIALAVSLAGIGSGAGNLGVVAAGFGLAIAGWRVNSVGTSLAHFIGSPKMSMPNVFAKPKILLPVICNAAVLGILAAIFKIQGTPMSAGFGFSGLVGPVNHLNLAAGGWSVGNIFITILVFVVAPIGLGIFFNYLFTKIWPIISPEDYKLDVE</sequence>
<feature type="transmembrane region" description="Helical" evidence="8">
    <location>
        <begin position="133"/>
        <end position="157"/>
    </location>
</feature>
<dbReference type="OrthoDB" id="396983at2"/>
<keyword evidence="4" id="KW-0762">Sugar transport</keyword>
<feature type="transmembrane region" description="Helical" evidence="8">
    <location>
        <begin position="177"/>
        <end position="204"/>
    </location>
</feature>
<dbReference type="EMBL" id="FQXD01000017">
    <property type="protein sequence ID" value="SHH88302.1"/>
    <property type="molecule type" value="Genomic_DNA"/>
</dbReference>
<feature type="transmembrane region" description="Helical" evidence="8">
    <location>
        <begin position="109"/>
        <end position="126"/>
    </location>
</feature>
<evidence type="ECO:0000256" key="5">
    <source>
        <dbReference type="ARBA" id="ARBA00022692"/>
    </source>
</evidence>
<feature type="transmembrane region" description="Helical" evidence="8">
    <location>
        <begin position="216"/>
        <end position="239"/>
    </location>
</feature>
<feature type="transmembrane region" description="Helical" evidence="8">
    <location>
        <begin position="83"/>
        <end position="103"/>
    </location>
</feature>
<keyword evidence="11" id="KW-1185">Reference proteome</keyword>
<evidence type="ECO:0000313" key="11">
    <source>
        <dbReference type="Proteomes" id="UP000184079"/>
    </source>
</evidence>
<evidence type="ECO:0000256" key="3">
    <source>
        <dbReference type="ARBA" id="ARBA00022475"/>
    </source>
</evidence>
<name>A0A1M5WLL0_9BACI</name>
<feature type="domain" description="Phosphotransferase system EIIC" evidence="9">
    <location>
        <begin position="13"/>
        <end position="347"/>
    </location>
</feature>
<evidence type="ECO:0000256" key="4">
    <source>
        <dbReference type="ARBA" id="ARBA00022597"/>
    </source>
</evidence>
<feature type="transmembrane region" description="Helical" evidence="8">
    <location>
        <begin position="259"/>
        <end position="279"/>
    </location>
</feature>
<gene>
    <name evidence="10" type="ORF">SAMN05421807_11722</name>
</gene>
<keyword evidence="6 8" id="KW-1133">Transmembrane helix</keyword>
<feature type="transmembrane region" description="Helical" evidence="8">
    <location>
        <begin position="286"/>
        <end position="306"/>
    </location>
</feature>
<evidence type="ECO:0000256" key="6">
    <source>
        <dbReference type="ARBA" id="ARBA00022989"/>
    </source>
</evidence>
<dbReference type="Proteomes" id="UP000184079">
    <property type="component" value="Unassembled WGS sequence"/>
</dbReference>